<proteinExistence type="predicted"/>
<reference evidence="3 4" key="1">
    <citation type="submission" date="2018-08" db="EMBL/GenBank/DDBJ databases">
        <title>Genomic investigation of the strawberry pathogen Phytophthora fragariae indicates pathogenicity is determined by transcriptional variation in three key races.</title>
        <authorList>
            <person name="Adams T.M."/>
            <person name="Armitage A.D."/>
            <person name="Sobczyk M.K."/>
            <person name="Bates H.J."/>
            <person name="Dunwell J.M."/>
            <person name="Nellist C.F."/>
            <person name="Harrison R.J."/>
        </authorList>
    </citation>
    <scope>NUCLEOTIDE SEQUENCE [LARGE SCALE GENOMIC DNA]</scope>
    <source>
        <strain evidence="3 4">NOV-5</strain>
    </source>
</reference>
<accession>A0A6A3SGP5</accession>
<name>A0A6A3SGP5_9STRA</name>
<evidence type="ECO:0000256" key="2">
    <source>
        <dbReference type="SAM" id="SignalP"/>
    </source>
</evidence>
<protein>
    <submittedName>
        <fullName evidence="3">Uncharacterized protein</fullName>
    </submittedName>
</protein>
<evidence type="ECO:0000313" key="4">
    <source>
        <dbReference type="Proteomes" id="UP000440732"/>
    </source>
</evidence>
<keyword evidence="2" id="KW-0732">Signal</keyword>
<evidence type="ECO:0000256" key="1">
    <source>
        <dbReference type="SAM" id="MobiDB-lite"/>
    </source>
</evidence>
<dbReference type="EMBL" id="QXGA01001527">
    <property type="protein sequence ID" value="KAE9116632.1"/>
    <property type="molecule type" value="Genomic_DNA"/>
</dbReference>
<sequence>MSCIARCCWTYLFVACINDPLAVAVRLAEQLKVAHATRLESLPPPTSPHQGASLSRAQQVPSADSDGCSLSAASSKAR</sequence>
<gene>
    <name evidence="3" type="ORF">PF006_g18990</name>
</gene>
<comment type="caution">
    <text evidence="3">The sequence shown here is derived from an EMBL/GenBank/DDBJ whole genome shotgun (WGS) entry which is preliminary data.</text>
</comment>
<feature type="chain" id="PRO_5025363976" evidence="2">
    <location>
        <begin position="25"/>
        <end position="78"/>
    </location>
</feature>
<evidence type="ECO:0000313" key="3">
    <source>
        <dbReference type="EMBL" id="KAE9116632.1"/>
    </source>
</evidence>
<feature type="region of interest" description="Disordered" evidence="1">
    <location>
        <begin position="38"/>
        <end position="78"/>
    </location>
</feature>
<feature type="signal peptide" evidence="2">
    <location>
        <begin position="1"/>
        <end position="24"/>
    </location>
</feature>
<organism evidence="3 4">
    <name type="scientific">Phytophthora fragariae</name>
    <dbReference type="NCBI Taxonomy" id="53985"/>
    <lineage>
        <taxon>Eukaryota</taxon>
        <taxon>Sar</taxon>
        <taxon>Stramenopiles</taxon>
        <taxon>Oomycota</taxon>
        <taxon>Peronosporomycetes</taxon>
        <taxon>Peronosporales</taxon>
        <taxon>Peronosporaceae</taxon>
        <taxon>Phytophthora</taxon>
    </lineage>
</organism>
<dbReference type="AlphaFoldDB" id="A0A6A3SGP5"/>
<feature type="compositionally biased region" description="Polar residues" evidence="1">
    <location>
        <begin position="48"/>
        <end position="62"/>
    </location>
</feature>
<dbReference type="Proteomes" id="UP000440732">
    <property type="component" value="Unassembled WGS sequence"/>
</dbReference>